<reference evidence="6 8" key="1">
    <citation type="submission" date="2019-03" db="EMBL/GenBank/DDBJ databases">
        <title>Genomic Encyclopedia of Type Strains, Phase IV (KMG-IV): sequencing the most valuable type-strain genomes for metagenomic binning, comparative biology and taxonomic classification.</title>
        <authorList>
            <person name="Goeker M."/>
        </authorList>
    </citation>
    <scope>NUCLEOTIDE SEQUENCE [LARGE SCALE GENOMIC DNA]</scope>
    <source>
        <strain evidence="6 8">DSM 28140</strain>
    </source>
</reference>
<proteinExistence type="inferred from homology"/>
<dbReference type="EMBL" id="SMCP01000003">
    <property type="protein sequence ID" value="TCV88918.1"/>
    <property type="molecule type" value="Genomic_DNA"/>
</dbReference>
<name>A0A4R3YCU5_9PAST</name>
<dbReference type="Proteomes" id="UP000294619">
    <property type="component" value="Unassembled WGS sequence"/>
</dbReference>
<dbReference type="RefSeq" id="WP_132965946.1">
    <property type="nucleotide sequence ID" value="NZ_LEKL01000041.1"/>
</dbReference>
<sequence length="273" mass="30611">MSFNRSFRAVVSDLDGTLLTSQHIVGSYSAETLKRLEDQGIDIILASGRNHIDVSHILNKIESERAAMITSNGARIHDLHGNLLYSNSLPEQIAFELMNLEIDHNNVILNSYQDDGWFINVDLKQLRKYHKDSGFDYNVIDFSRHHGRGTEKVFFVGRTAADLAMVEQQIRQRYADQVSITYSTPQCLEVMNQGVTKANALAHLLQDRQYALSDCIAFGDGMNDIEMLSEVGRGCVMGNADPRVKAALPHLQQIGLNRDESVAAYLRALFNLV</sequence>
<dbReference type="InterPro" id="IPR000150">
    <property type="entry name" value="Cof"/>
</dbReference>
<keyword evidence="3 7" id="KW-0378">Hydrolase</keyword>
<evidence type="ECO:0000313" key="8">
    <source>
        <dbReference type="Proteomes" id="UP000294619"/>
    </source>
</evidence>
<dbReference type="SUPFAM" id="SSF56784">
    <property type="entry name" value="HAD-like"/>
    <property type="match status" value="1"/>
</dbReference>
<evidence type="ECO:0000256" key="3">
    <source>
        <dbReference type="ARBA" id="ARBA00022801"/>
    </source>
</evidence>
<comment type="caution">
    <text evidence="6">The sequence shown here is derived from an EMBL/GenBank/DDBJ whole genome shotgun (WGS) entry which is preliminary data.</text>
</comment>
<dbReference type="Proteomes" id="UP000305526">
    <property type="component" value="Unassembled WGS sequence"/>
</dbReference>
<evidence type="ECO:0000256" key="1">
    <source>
        <dbReference type="ARBA" id="ARBA00001946"/>
    </source>
</evidence>
<reference evidence="7 9" key="2">
    <citation type="submission" date="2019-05" db="EMBL/GenBank/DDBJ databases">
        <title>Pasteurellaceae isolates from reptiles.</title>
        <authorList>
            <person name="Bojesen A.M."/>
            <person name="Lund E."/>
        </authorList>
    </citation>
    <scope>NUCLEOTIDE SEQUENCE [LARGE SCALE GENOMIC DNA]</scope>
    <source>
        <strain evidence="7 9">ELNT2x</strain>
    </source>
</reference>
<dbReference type="Gene3D" id="3.40.50.1000">
    <property type="entry name" value="HAD superfamily/HAD-like"/>
    <property type="match status" value="1"/>
</dbReference>
<dbReference type="InterPro" id="IPR036412">
    <property type="entry name" value="HAD-like_sf"/>
</dbReference>
<dbReference type="EMBL" id="VDGV01000038">
    <property type="protein sequence ID" value="TNG92202.1"/>
    <property type="molecule type" value="Genomic_DNA"/>
</dbReference>
<gene>
    <name evidence="6" type="ORF">EDC16_103277</name>
    <name evidence="7" type="ORF">FHQ21_05230</name>
</gene>
<dbReference type="SFLD" id="SFLDS00003">
    <property type="entry name" value="Haloacid_Dehalogenase"/>
    <property type="match status" value="1"/>
</dbReference>
<dbReference type="CDD" id="cd07516">
    <property type="entry name" value="HAD_Pase"/>
    <property type="match status" value="1"/>
</dbReference>
<evidence type="ECO:0000256" key="2">
    <source>
        <dbReference type="ARBA" id="ARBA00022723"/>
    </source>
</evidence>
<dbReference type="InterPro" id="IPR006379">
    <property type="entry name" value="HAD-SF_hydro_IIB"/>
</dbReference>
<comment type="cofactor">
    <cofactor evidence="1">
        <name>Mg(2+)</name>
        <dbReference type="ChEBI" id="CHEBI:18420"/>
    </cofactor>
</comment>
<dbReference type="AlphaFoldDB" id="A0A4R3YCU5"/>
<dbReference type="PANTHER" id="PTHR47267:SF4">
    <property type="entry name" value="PYRIDOXAL PHOSPHATE PHOSPHATASE YIGL"/>
    <property type="match status" value="1"/>
</dbReference>
<evidence type="ECO:0000313" key="9">
    <source>
        <dbReference type="Proteomes" id="UP000305526"/>
    </source>
</evidence>
<protein>
    <submittedName>
        <fullName evidence="7">Cof-type HAD-IIB family hydrolase</fullName>
    </submittedName>
</protein>
<keyword evidence="2" id="KW-0479">Metal-binding</keyword>
<keyword evidence="9" id="KW-1185">Reference proteome</keyword>
<evidence type="ECO:0000256" key="5">
    <source>
        <dbReference type="ARBA" id="ARBA00034778"/>
    </source>
</evidence>
<dbReference type="PANTHER" id="PTHR47267">
    <property type="match status" value="1"/>
</dbReference>
<keyword evidence="4" id="KW-0460">Magnesium</keyword>
<dbReference type="Gene3D" id="3.30.1240.10">
    <property type="match status" value="1"/>
</dbReference>
<dbReference type="InterPro" id="IPR023214">
    <property type="entry name" value="HAD_sf"/>
</dbReference>
<evidence type="ECO:0000313" key="6">
    <source>
        <dbReference type="EMBL" id="TCV88918.1"/>
    </source>
</evidence>
<organism evidence="6 8">
    <name type="scientific">Testudinibacter aquarius</name>
    <dbReference type="NCBI Taxonomy" id="1524974"/>
    <lineage>
        <taxon>Bacteria</taxon>
        <taxon>Pseudomonadati</taxon>
        <taxon>Pseudomonadota</taxon>
        <taxon>Gammaproteobacteria</taxon>
        <taxon>Pasteurellales</taxon>
        <taxon>Pasteurellaceae</taxon>
        <taxon>Testudinibacter</taxon>
    </lineage>
</organism>
<comment type="similarity">
    <text evidence="5">Belongs to the HAD-like hydrolase superfamily. Cof family.</text>
</comment>
<dbReference type="NCBIfam" id="TIGR01484">
    <property type="entry name" value="HAD-SF-IIB"/>
    <property type="match status" value="1"/>
</dbReference>
<dbReference type="PROSITE" id="PS01229">
    <property type="entry name" value="COF_2"/>
    <property type="match status" value="1"/>
</dbReference>
<dbReference type="GO" id="GO:0016791">
    <property type="term" value="F:phosphatase activity"/>
    <property type="evidence" value="ECO:0007669"/>
    <property type="project" value="UniProtKB-ARBA"/>
</dbReference>
<dbReference type="GO" id="GO:0000287">
    <property type="term" value="F:magnesium ion binding"/>
    <property type="evidence" value="ECO:0007669"/>
    <property type="project" value="UniProtKB-ARBA"/>
</dbReference>
<dbReference type="SFLD" id="SFLDG01140">
    <property type="entry name" value="C2.B:_Phosphomannomutase_and_P"/>
    <property type="match status" value="1"/>
</dbReference>
<dbReference type="Pfam" id="PF08282">
    <property type="entry name" value="Hydrolase_3"/>
    <property type="match status" value="1"/>
</dbReference>
<dbReference type="PROSITE" id="PS01228">
    <property type="entry name" value="COF_1"/>
    <property type="match status" value="1"/>
</dbReference>
<evidence type="ECO:0000313" key="7">
    <source>
        <dbReference type="EMBL" id="TNG92202.1"/>
    </source>
</evidence>
<dbReference type="NCBIfam" id="TIGR00099">
    <property type="entry name" value="Cof-subfamily"/>
    <property type="match status" value="1"/>
</dbReference>
<evidence type="ECO:0000256" key="4">
    <source>
        <dbReference type="ARBA" id="ARBA00022842"/>
    </source>
</evidence>
<accession>A0A4R3YCU5</accession>